<comment type="caution">
    <text evidence="3">The sequence shown here is derived from an EMBL/GenBank/DDBJ whole genome shotgun (WGS) entry which is preliminary data.</text>
</comment>
<dbReference type="PANTHER" id="PTHR43433">
    <property type="entry name" value="HYDROLASE, ALPHA/BETA FOLD FAMILY PROTEIN"/>
    <property type="match status" value="1"/>
</dbReference>
<dbReference type="InterPro" id="IPR050471">
    <property type="entry name" value="AB_hydrolase"/>
</dbReference>
<feature type="region of interest" description="Disordered" evidence="1">
    <location>
        <begin position="128"/>
        <end position="150"/>
    </location>
</feature>
<keyword evidence="3" id="KW-0378">Hydrolase</keyword>
<dbReference type="Proteomes" id="UP001595900">
    <property type="component" value="Unassembled WGS sequence"/>
</dbReference>
<evidence type="ECO:0000313" key="4">
    <source>
        <dbReference type="Proteomes" id="UP001595900"/>
    </source>
</evidence>
<accession>A0ABV8Q1Y0</accession>
<protein>
    <submittedName>
        <fullName evidence="3">Alpha/beta fold hydrolase</fullName>
    </submittedName>
</protein>
<dbReference type="RefSeq" id="WP_390226536.1">
    <property type="nucleotide sequence ID" value="NZ_JBHSCN010000001.1"/>
</dbReference>
<dbReference type="InterPro" id="IPR000073">
    <property type="entry name" value="AB_hydrolase_1"/>
</dbReference>
<dbReference type="InterPro" id="IPR029058">
    <property type="entry name" value="AB_hydrolase_fold"/>
</dbReference>
<feature type="domain" description="AB hydrolase-1" evidence="2">
    <location>
        <begin position="24"/>
        <end position="132"/>
    </location>
</feature>
<keyword evidence="4" id="KW-1185">Reference proteome</keyword>
<dbReference type="PANTHER" id="PTHR43433:SF5">
    <property type="entry name" value="AB HYDROLASE-1 DOMAIN-CONTAINING PROTEIN"/>
    <property type="match status" value="1"/>
</dbReference>
<dbReference type="EMBL" id="JBHSCN010000001">
    <property type="protein sequence ID" value="MFC4241789.1"/>
    <property type="molecule type" value="Genomic_DNA"/>
</dbReference>
<sequence>MREFWSASANAFLRFVDLPGDDVPILFVHGHGCAGSFDYPEVAAQPGLAQHRRILVDLIGAGYSDRPAEFGYTVDDHAGVLQELVEWLDLDALIIFGHSAGGAIALELARRVGRRLRGLVLSEANLDPSPPDAGSYRVASQSEEQFVGRG</sequence>
<dbReference type="SUPFAM" id="SSF53474">
    <property type="entry name" value="alpha/beta-Hydrolases"/>
    <property type="match status" value="1"/>
</dbReference>
<dbReference type="GO" id="GO:0016787">
    <property type="term" value="F:hydrolase activity"/>
    <property type="evidence" value="ECO:0007669"/>
    <property type="project" value="UniProtKB-KW"/>
</dbReference>
<gene>
    <name evidence="3" type="ORF">ACFOYW_00265</name>
</gene>
<proteinExistence type="predicted"/>
<evidence type="ECO:0000313" key="3">
    <source>
        <dbReference type="EMBL" id="MFC4241789.1"/>
    </source>
</evidence>
<dbReference type="PRINTS" id="PR00111">
    <property type="entry name" value="ABHYDROLASE"/>
</dbReference>
<dbReference type="Gene3D" id="3.40.50.1820">
    <property type="entry name" value="alpha/beta hydrolase"/>
    <property type="match status" value="1"/>
</dbReference>
<organism evidence="3 4">
    <name type="scientific">Gryllotalpicola reticulitermitis</name>
    <dbReference type="NCBI Taxonomy" id="1184153"/>
    <lineage>
        <taxon>Bacteria</taxon>
        <taxon>Bacillati</taxon>
        <taxon>Actinomycetota</taxon>
        <taxon>Actinomycetes</taxon>
        <taxon>Micrococcales</taxon>
        <taxon>Microbacteriaceae</taxon>
        <taxon>Gryllotalpicola</taxon>
    </lineage>
</organism>
<reference evidence="4" key="1">
    <citation type="journal article" date="2019" name="Int. J. Syst. Evol. Microbiol.">
        <title>The Global Catalogue of Microorganisms (GCM) 10K type strain sequencing project: providing services to taxonomists for standard genome sequencing and annotation.</title>
        <authorList>
            <consortium name="The Broad Institute Genomics Platform"/>
            <consortium name="The Broad Institute Genome Sequencing Center for Infectious Disease"/>
            <person name="Wu L."/>
            <person name="Ma J."/>
        </authorList>
    </citation>
    <scope>NUCLEOTIDE SEQUENCE [LARGE SCALE GENOMIC DNA]</scope>
    <source>
        <strain evidence="4">CGMCC 1.10363</strain>
    </source>
</reference>
<evidence type="ECO:0000256" key="1">
    <source>
        <dbReference type="SAM" id="MobiDB-lite"/>
    </source>
</evidence>
<dbReference type="Pfam" id="PF00561">
    <property type="entry name" value="Abhydrolase_1"/>
    <property type="match status" value="1"/>
</dbReference>
<name>A0ABV8Q1Y0_9MICO</name>
<evidence type="ECO:0000259" key="2">
    <source>
        <dbReference type="Pfam" id="PF00561"/>
    </source>
</evidence>